<organism evidence="1">
    <name type="scientific">Physcomitrium patens</name>
    <name type="common">Spreading-leaved earth moss</name>
    <name type="synonym">Physcomitrella patens</name>
    <dbReference type="NCBI Taxonomy" id="3218"/>
    <lineage>
        <taxon>Eukaryota</taxon>
        <taxon>Viridiplantae</taxon>
        <taxon>Streptophyta</taxon>
        <taxon>Embryophyta</taxon>
        <taxon>Bryophyta</taxon>
        <taxon>Bryophytina</taxon>
        <taxon>Bryopsida</taxon>
        <taxon>Funariidae</taxon>
        <taxon>Funariales</taxon>
        <taxon>Funariaceae</taxon>
        <taxon>Physcomitrium</taxon>
    </lineage>
</organism>
<dbReference type="EMBL" id="ABEU02000002">
    <property type="protein sequence ID" value="PNR59954.1"/>
    <property type="molecule type" value="Genomic_DNA"/>
</dbReference>
<keyword evidence="3" id="KW-1185">Reference proteome</keyword>
<dbReference type="Proteomes" id="UP000006727">
    <property type="component" value="Chromosome 2"/>
</dbReference>
<evidence type="ECO:0000313" key="1">
    <source>
        <dbReference type="EMBL" id="PNR59954.1"/>
    </source>
</evidence>
<sequence>MDYSHTFPCRIFFVEYRRQHRCHRSGFHHHVLLRLSGPLAPVMCGSLRMILFAFQLILEIRQKAIATWVWSRPCSQAPSQAPSCRKDPRCIHSDRAKKNLNEKIACGDCRSSPPANLPHR</sequence>
<dbReference type="Gramene" id="Pp3c2_16039V3.1">
    <property type="protein sequence ID" value="PAC:32937355.CDS.1"/>
    <property type="gene ID" value="Pp3c2_16039"/>
</dbReference>
<dbReference type="InParanoid" id="A0A2K1L1Q0"/>
<proteinExistence type="predicted"/>
<protein>
    <submittedName>
        <fullName evidence="1 2">Uncharacterized protein</fullName>
    </submittedName>
</protein>
<reference evidence="2" key="3">
    <citation type="submission" date="2020-12" db="UniProtKB">
        <authorList>
            <consortium name="EnsemblPlants"/>
        </authorList>
    </citation>
    <scope>IDENTIFICATION</scope>
</reference>
<reference evidence="1 3" key="2">
    <citation type="journal article" date="2018" name="Plant J.">
        <title>The Physcomitrella patens chromosome-scale assembly reveals moss genome structure and evolution.</title>
        <authorList>
            <person name="Lang D."/>
            <person name="Ullrich K.K."/>
            <person name="Murat F."/>
            <person name="Fuchs J."/>
            <person name="Jenkins J."/>
            <person name="Haas F.B."/>
            <person name="Piednoel M."/>
            <person name="Gundlach H."/>
            <person name="Van Bel M."/>
            <person name="Meyberg R."/>
            <person name="Vives C."/>
            <person name="Morata J."/>
            <person name="Symeonidi A."/>
            <person name="Hiss M."/>
            <person name="Muchero W."/>
            <person name="Kamisugi Y."/>
            <person name="Saleh O."/>
            <person name="Blanc G."/>
            <person name="Decker E.L."/>
            <person name="van Gessel N."/>
            <person name="Grimwood J."/>
            <person name="Hayes R.D."/>
            <person name="Graham S.W."/>
            <person name="Gunter L.E."/>
            <person name="McDaniel S.F."/>
            <person name="Hoernstein S.N.W."/>
            <person name="Larsson A."/>
            <person name="Li F.W."/>
            <person name="Perroud P.F."/>
            <person name="Phillips J."/>
            <person name="Ranjan P."/>
            <person name="Rokshar D.S."/>
            <person name="Rothfels C.J."/>
            <person name="Schneider L."/>
            <person name="Shu S."/>
            <person name="Stevenson D.W."/>
            <person name="Thummler F."/>
            <person name="Tillich M."/>
            <person name="Villarreal Aguilar J.C."/>
            <person name="Widiez T."/>
            <person name="Wong G.K."/>
            <person name="Wymore A."/>
            <person name="Zhang Y."/>
            <person name="Zimmer A.D."/>
            <person name="Quatrano R.S."/>
            <person name="Mayer K.F.X."/>
            <person name="Goodstein D."/>
            <person name="Casacuberta J.M."/>
            <person name="Vandepoele K."/>
            <person name="Reski R."/>
            <person name="Cuming A.C."/>
            <person name="Tuskan G.A."/>
            <person name="Maumus F."/>
            <person name="Salse J."/>
            <person name="Schmutz J."/>
            <person name="Rensing S.A."/>
        </authorList>
    </citation>
    <scope>NUCLEOTIDE SEQUENCE [LARGE SCALE GENOMIC DNA]</scope>
    <source>
        <strain evidence="2 3">cv. Gransden 2004</strain>
    </source>
</reference>
<dbReference type="AlphaFoldDB" id="A0A2K1L1Q0"/>
<evidence type="ECO:0000313" key="2">
    <source>
        <dbReference type="EnsemblPlants" id="PAC:32937355.CDS.1"/>
    </source>
</evidence>
<reference evidence="1 3" key="1">
    <citation type="journal article" date="2008" name="Science">
        <title>The Physcomitrella genome reveals evolutionary insights into the conquest of land by plants.</title>
        <authorList>
            <person name="Rensing S."/>
            <person name="Lang D."/>
            <person name="Zimmer A."/>
            <person name="Terry A."/>
            <person name="Salamov A."/>
            <person name="Shapiro H."/>
            <person name="Nishiyama T."/>
            <person name="Perroud P.-F."/>
            <person name="Lindquist E."/>
            <person name="Kamisugi Y."/>
            <person name="Tanahashi T."/>
            <person name="Sakakibara K."/>
            <person name="Fujita T."/>
            <person name="Oishi K."/>
            <person name="Shin-I T."/>
            <person name="Kuroki Y."/>
            <person name="Toyoda A."/>
            <person name="Suzuki Y."/>
            <person name="Hashimoto A."/>
            <person name="Yamaguchi K."/>
            <person name="Sugano A."/>
            <person name="Kohara Y."/>
            <person name="Fujiyama A."/>
            <person name="Anterola A."/>
            <person name="Aoki S."/>
            <person name="Ashton N."/>
            <person name="Barbazuk W.B."/>
            <person name="Barker E."/>
            <person name="Bennetzen J."/>
            <person name="Bezanilla M."/>
            <person name="Blankenship R."/>
            <person name="Cho S.H."/>
            <person name="Dutcher S."/>
            <person name="Estelle M."/>
            <person name="Fawcett J.A."/>
            <person name="Gundlach H."/>
            <person name="Hanada K."/>
            <person name="Heyl A."/>
            <person name="Hicks K.A."/>
            <person name="Hugh J."/>
            <person name="Lohr M."/>
            <person name="Mayer K."/>
            <person name="Melkozernov A."/>
            <person name="Murata T."/>
            <person name="Nelson D."/>
            <person name="Pils B."/>
            <person name="Prigge M."/>
            <person name="Reiss B."/>
            <person name="Renner T."/>
            <person name="Rombauts S."/>
            <person name="Rushton P."/>
            <person name="Sanderfoot A."/>
            <person name="Schween G."/>
            <person name="Shiu S.-H."/>
            <person name="Stueber K."/>
            <person name="Theodoulou F.L."/>
            <person name="Tu H."/>
            <person name="Van de Peer Y."/>
            <person name="Verrier P.J."/>
            <person name="Waters E."/>
            <person name="Wood A."/>
            <person name="Yang L."/>
            <person name="Cove D."/>
            <person name="Cuming A."/>
            <person name="Hasebe M."/>
            <person name="Lucas S."/>
            <person name="Mishler D.B."/>
            <person name="Reski R."/>
            <person name="Grigoriev I."/>
            <person name="Quatrano R.S."/>
            <person name="Boore J.L."/>
        </authorList>
    </citation>
    <scope>NUCLEOTIDE SEQUENCE [LARGE SCALE GENOMIC DNA]</scope>
    <source>
        <strain evidence="2 3">cv. Gransden 2004</strain>
    </source>
</reference>
<gene>
    <name evidence="1" type="ORF">PHYPA_002746</name>
</gene>
<accession>A0A2K1L1Q0</accession>
<evidence type="ECO:0000313" key="3">
    <source>
        <dbReference type="Proteomes" id="UP000006727"/>
    </source>
</evidence>
<dbReference type="EnsemblPlants" id="Pp3c2_16039V3.1">
    <property type="protein sequence ID" value="PAC:32937355.CDS.1"/>
    <property type="gene ID" value="Pp3c2_16039"/>
</dbReference>
<name>A0A2K1L1Q0_PHYPA</name>